<dbReference type="EMBL" id="CAJVQC010104176">
    <property type="protein sequence ID" value="CAG8832588.1"/>
    <property type="molecule type" value="Genomic_DNA"/>
</dbReference>
<name>A0ACA9S9I6_9GLOM</name>
<feature type="non-terminal residue" evidence="1">
    <location>
        <position position="1"/>
    </location>
</feature>
<comment type="caution">
    <text evidence="1">The sequence shown here is derived from an EMBL/GenBank/DDBJ whole genome shotgun (WGS) entry which is preliminary data.</text>
</comment>
<gene>
    <name evidence="1" type="ORF">RPERSI_LOCUS28510</name>
</gene>
<organism evidence="1 2">
    <name type="scientific">Racocetra persica</name>
    <dbReference type="NCBI Taxonomy" id="160502"/>
    <lineage>
        <taxon>Eukaryota</taxon>
        <taxon>Fungi</taxon>
        <taxon>Fungi incertae sedis</taxon>
        <taxon>Mucoromycota</taxon>
        <taxon>Glomeromycotina</taxon>
        <taxon>Glomeromycetes</taxon>
        <taxon>Diversisporales</taxon>
        <taxon>Gigasporaceae</taxon>
        <taxon>Racocetra</taxon>
    </lineage>
</organism>
<keyword evidence="2" id="KW-1185">Reference proteome</keyword>
<evidence type="ECO:0000313" key="2">
    <source>
        <dbReference type="Proteomes" id="UP000789920"/>
    </source>
</evidence>
<accession>A0ACA9S9I6</accession>
<dbReference type="Proteomes" id="UP000789920">
    <property type="component" value="Unassembled WGS sequence"/>
</dbReference>
<sequence>TELDKKYKDLIEVLSRYYKEKIFLVYAELIKHHSIQENLYDEYKCVIDAELKKNIAMDHISQ</sequence>
<feature type="non-terminal residue" evidence="1">
    <location>
        <position position="62"/>
    </location>
</feature>
<reference evidence="1" key="1">
    <citation type="submission" date="2021-06" db="EMBL/GenBank/DDBJ databases">
        <authorList>
            <person name="Kallberg Y."/>
            <person name="Tangrot J."/>
            <person name="Rosling A."/>
        </authorList>
    </citation>
    <scope>NUCLEOTIDE SEQUENCE</scope>
    <source>
        <strain evidence="1">MA461A</strain>
    </source>
</reference>
<protein>
    <submittedName>
        <fullName evidence="1">15045_t:CDS:1</fullName>
    </submittedName>
</protein>
<proteinExistence type="predicted"/>
<evidence type="ECO:0000313" key="1">
    <source>
        <dbReference type="EMBL" id="CAG8832588.1"/>
    </source>
</evidence>